<dbReference type="KEGG" id="prag:EKN56_04620"/>
<gene>
    <name evidence="1" type="ORF">EKN56_04620</name>
</gene>
<evidence type="ECO:0000313" key="1">
    <source>
        <dbReference type="EMBL" id="QBH95745.1"/>
    </source>
</evidence>
<dbReference type="Proteomes" id="UP000293154">
    <property type="component" value="Chromosome"/>
</dbReference>
<organism evidence="1 2">
    <name type="scientific">Limnobaculum zhutongyuii</name>
    <dbReference type="NCBI Taxonomy" id="2498113"/>
    <lineage>
        <taxon>Bacteria</taxon>
        <taxon>Pseudomonadati</taxon>
        <taxon>Pseudomonadota</taxon>
        <taxon>Gammaproteobacteria</taxon>
        <taxon>Enterobacterales</taxon>
        <taxon>Budviciaceae</taxon>
        <taxon>Limnobaculum</taxon>
    </lineage>
</organism>
<protein>
    <submittedName>
        <fullName evidence="1">Uncharacterized protein</fullName>
    </submittedName>
</protein>
<name>A0A411WHM8_9GAMM</name>
<evidence type="ECO:0000313" key="2">
    <source>
        <dbReference type="Proteomes" id="UP000293154"/>
    </source>
</evidence>
<dbReference type="AlphaFoldDB" id="A0A411WHM8"/>
<dbReference type="EMBL" id="CP034752">
    <property type="protein sequence ID" value="QBH95745.1"/>
    <property type="molecule type" value="Genomic_DNA"/>
</dbReference>
<keyword evidence="2" id="KW-1185">Reference proteome</keyword>
<sequence>MSSFKDTIPYLSLDQLNDFKNVILQAIADKKGEETRVVWQVLNGHITIGNFHSDNYSDALDCLIQAASKSYSKDKNALAELQFSIEVIRVPVSEYDNWFKWNR</sequence>
<proteinExistence type="predicted"/>
<dbReference type="RefSeq" id="WP_130590732.1">
    <property type="nucleotide sequence ID" value="NZ_CP034752.1"/>
</dbReference>
<accession>A0A411WHM8</accession>
<reference evidence="1 2" key="1">
    <citation type="submission" date="2019-03" db="EMBL/GenBank/DDBJ databases">
        <title>Pragia sp. nov. isolated from the gut tract of Carduelis flavirostris.</title>
        <authorList>
            <person name="Ge Y."/>
        </authorList>
    </citation>
    <scope>NUCLEOTIDE SEQUENCE [LARGE SCALE GENOMIC DNA]</scope>
    <source>
        <strain evidence="1 2">CF-458</strain>
    </source>
</reference>